<feature type="binding site" evidence="10">
    <location>
        <begin position="218"/>
        <end position="226"/>
    </location>
    <ligand>
        <name>GTP</name>
        <dbReference type="ChEBI" id="CHEBI:37565"/>
    </ligand>
</feature>
<comment type="similarity">
    <text evidence="10">Belongs to the TRAFAC class YlqF/YawG GTPase family. RsgA subfamily.</text>
</comment>
<feature type="domain" description="EngC GTPase" evidence="12">
    <location>
        <begin position="127"/>
        <end position="274"/>
    </location>
</feature>
<keyword evidence="15" id="KW-1185">Reference proteome</keyword>
<gene>
    <name evidence="10 14" type="primary">rsgA</name>
    <name evidence="14" type="ORF">OEG84_10175</name>
</gene>
<name>A0ABT3Z8G5_9HYPH</name>
<evidence type="ECO:0000259" key="12">
    <source>
        <dbReference type="PROSITE" id="PS50936"/>
    </source>
</evidence>
<dbReference type="CDD" id="cd01854">
    <property type="entry name" value="YjeQ_EngC"/>
    <property type="match status" value="1"/>
</dbReference>
<comment type="caution">
    <text evidence="14">The sequence shown here is derived from an EMBL/GenBank/DDBJ whole genome shotgun (WGS) entry which is preliminary data.</text>
</comment>
<evidence type="ECO:0000313" key="15">
    <source>
        <dbReference type="Proteomes" id="UP001073227"/>
    </source>
</evidence>
<dbReference type="RefSeq" id="WP_267653652.1">
    <property type="nucleotide sequence ID" value="NZ_JAOVZR010000001.1"/>
</dbReference>
<dbReference type="Gene3D" id="1.10.40.50">
    <property type="entry name" value="Probable gtpase engc, domain 3"/>
    <property type="match status" value="1"/>
</dbReference>
<comment type="subcellular location">
    <subcellularLocation>
        <location evidence="10">Cytoplasm</location>
    </subcellularLocation>
</comment>
<keyword evidence="9 10" id="KW-0342">GTP-binding</keyword>
<evidence type="ECO:0000256" key="1">
    <source>
        <dbReference type="ARBA" id="ARBA00022490"/>
    </source>
</evidence>
<feature type="binding site" evidence="10">
    <location>
        <position position="312"/>
    </location>
    <ligand>
        <name>Zn(2+)</name>
        <dbReference type="ChEBI" id="CHEBI:29105"/>
    </ligand>
</feature>
<dbReference type="InterPro" id="IPR030378">
    <property type="entry name" value="G_CP_dom"/>
</dbReference>
<evidence type="ECO:0000256" key="9">
    <source>
        <dbReference type="ARBA" id="ARBA00023134"/>
    </source>
</evidence>
<keyword evidence="2 10" id="KW-0690">Ribosome biogenesis</keyword>
<feature type="binding site" evidence="10">
    <location>
        <position position="304"/>
    </location>
    <ligand>
        <name>Zn(2+)</name>
        <dbReference type="ChEBI" id="CHEBI:29105"/>
    </ligand>
</feature>
<evidence type="ECO:0000256" key="7">
    <source>
        <dbReference type="ARBA" id="ARBA00022833"/>
    </source>
</evidence>
<dbReference type="Pfam" id="PF03193">
    <property type="entry name" value="RsgA_GTPase"/>
    <property type="match status" value="1"/>
</dbReference>
<feature type="region of interest" description="Disordered" evidence="11">
    <location>
        <begin position="1"/>
        <end position="28"/>
    </location>
</feature>
<comment type="cofactor">
    <cofactor evidence="10">
        <name>Zn(2+)</name>
        <dbReference type="ChEBI" id="CHEBI:29105"/>
    </cofactor>
    <text evidence="10">Binds 1 zinc ion per subunit.</text>
</comment>
<keyword evidence="4 10" id="KW-0699">rRNA-binding</keyword>
<feature type="binding site" evidence="10">
    <location>
        <position position="306"/>
    </location>
    <ligand>
        <name>Zn(2+)</name>
        <dbReference type="ChEBI" id="CHEBI:29105"/>
    </ligand>
</feature>
<sequence>MSRDYSKFTLSTGKADAKPGDVAKSGTPKPALSVLQELGWQPFYAQQTDINELAETPPVRVTEVHRSGLRVLGDGIDEMLPPRADATVGDWLLFNHVLPSASRLLDRKSVIQRRAAGHDRQVQLIAANIDTAFVVTSCNADFNVARLERYVALAFEAEVTPVILLTKADLCDDPADYVEQAEAISNALTVLVLDARGEEPKVKLAPWCKPGQTVAFLGSSGVGKSTLTNALSGTESAATQEIREDDAKGRHTTSHRQLHILPGSCAVLDTPGMREIQLTDVGAGVAEVFSELDDLAGACRFSDCRHETEPGCAVLAAVATGAVDIERLARWRKLLAEDRHNSASLAERRSKDKAFGKMIRQVKKNKVK</sequence>
<evidence type="ECO:0000256" key="6">
    <source>
        <dbReference type="ARBA" id="ARBA00022801"/>
    </source>
</evidence>
<reference evidence="14" key="1">
    <citation type="submission" date="2022-10" db="EMBL/GenBank/DDBJ databases">
        <title>Hoeflea sp. G2-23, isolated from marine algae.</title>
        <authorList>
            <person name="Kristyanto S."/>
            <person name="Kim J.M."/>
            <person name="Jeon C.O."/>
        </authorList>
    </citation>
    <scope>NUCLEOTIDE SEQUENCE</scope>
    <source>
        <strain evidence="14">G2-23</strain>
    </source>
</reference>
<evidence type="ECO:0000256" key="2">
    <source>
        <dbReference type="ARBA" id="ARBA00022517"/>
    </source>
</evidence>
<evidence type="ECO:0000256" key="3">
    <source>
        <dbReference type="ARBA" id="ARBA00022723"/>
    </source>
</evidence>
<evidence type="ECO:0000256" key="8">
    <source>
        <dbReference type="ARBA" id="ARBA00022884"/>
    </source>
</evidence>
<comment type="function">
    <text evidence="10">One of several proteins that assist in the late maturation steps of the functional core of the 30S ribosomal subunit. Helps release RbfA from mature subunits. May play a role in the assembly of ribosomal proteins into the subunit. Circularly permuted GTPase that catalyzes slow GTP hydrolysis, GTPase activity is stimulated by the 30S ribosomal subunit.</text>
</comment>
<keyword evidence="1 10" id="KW-0963">Cytoplasm</keyword>
<feature type="binding site" evidence="10">
    <location>
        <begin position="166"/>
        <end position="169"/>
    </location>
    <ligand>
        <name>GTP</name>
        <dbReference type="ChEBI" id="CHEBI:37565"/>
    </ligand>
</feature>
<evidence type="ECO:0000259" key="13">
    <source>
        <dbReference type="PROSITE" id="PS51721"/>
    </source>
</evidence>
<feature type="binding site" evidence="10">
    <location>
        <position position="299"/>
    </location>
    <ligand>
        <name>Zn(2+)</name>
        <dbReference type="ChEBI" id="CHEBI:29105"/>
    </ligand>
</feature>
<organism evidence="14 15">
    <name type="scientific">Hoeflea algicola</name>
    <dbReference type="NCBI Taxonomy" id="2983763"/>
    <lineage>
        <taxon>Bacteria</taxon>
        <taxon>Pseudomonadati</taxon>
        <taxon>Pseudomonadota</taxon>
        <taxon>Alphaproteobacteria</taxon>
        <taxon>Hyphomicrobiales</taxon>
        <taxon>Rhizobiaceae</taxon>
        <taxon>Hoeflea</taxon>
    </lineage>
</organism>
<dbReference type="NCBIfam" id="TIGR00157">
    <property type="entry name" value="ribosome small subunit-dependent GTPase A"/>
    <property type="match status" value="1"/>
</dbReference>
<proteinExistence type="inferred from homology"/>
<keyword evidence="8 10" id="KW-0694">RNA-binding</keyword>
<evidence type="ECO:0000256" key="11">
    <source>
        <dbReference type="SAM" id="MobiDB-lite"/>
    </source>
</evidence>
<accession>A0ABT3Z8G5</accession>
<evidence type="ECO:0000313" key="14">
    <source>
        <dbReference type="EMBL" id="MCY0148065.1"/>
    </source>
</evidence>
<keyword evidence="7 10" id="KW-0862">Zinc</keyword>
<dbReference type="EMBL" id="JAOVZR010000001">
    <property type="protein sequence ID" value="MCY0148065.1"/>
    <property type="molecule type" value="Genomic_DNA"/>
</dbReference>
<protein>
    <recommendedName>
        <fullName evidence="10">Small ribosomal subunit biogenesis GTPase RsgA</fullName>
        <ecNumber evidence="10">3.6.1.-</ecNumber>
    </recommendedName>
</protein>
<dbReference type="PANTHER" id="PTHR32120:SF10">
    <property type="entry name" value="SMALL RIBOSOMAL SUBUNIT BIOGENESIS GTPASE RSGA"/>
    <property type="match status" value="1"/>
</dbReference>
<dbReference type="InterPro" id="IPR004881">
    <property type="entry name" value="Ribosome_biogen_GTPase_RsgA"/>
</dbReference>
<comment type="subunit">
    <text evidence="10">Monomer. Associates with 30S ribosomal subunit, binds 16S rRNA.</text>
</comment>
<dbReference type="Proteomes" id="UP001073227">
    <property type="component" value="Unassembled WGS sequence"/>
</dbReference>
<feature type="region of interest" description="Disordered" evidence="11">
    <location>
        <begin position="233"/>
        <end position="252"/>
    </location>
</feature>
<dbReference type="Gene3D" id="3.40.50.300">
    <property type="entry name" value="P-loop containing nucleotide triphosphate hydrolases"/>
    <property type="match status" value="1"/>
</dbReference>
<dbReference type="PROSITE" id="PS50936">
    <property type="entry name" value="ENGC_GTPASE"/>
    <property type="match status" value="1"/>
</dbReference>
<keyword evidence="6 10" id="KW-0378">Hydrolase</keyword>
<dbReference type="SUPFAM" id="SSF52540">
    <property type="entry name" value="P-loop containing nucleoside triphosphate hydrolases"/>
    <property type="match status" value="1"/>
</dbReference>
<dbReference type="InterPro" id="IPR027417">
    <property type="entry name" value="P-loop_NTPase"/>
</dbReference>
<keyword evidence="5 10" id="KW-0547">Nucleotide-binding</keyword>
<dbReference type="PANTHER" id="PTHR32120">
    <property type="entry name" value="SMALL RIBOSOMAL SUBUNIT BIOGENESIS GTPASE RSGA"/>
    <property type="match status" value="1"/>
</dbReference>
<evidence type="ECO:0000256" key="4">
    <source>
        <dbReference type="ARBA" id="ARBA00022730"/>
    </source>
</evidence>
<dbReference type="InterPro" id="IPR010914">
    <property type="entry name" value="RsgA_GTPase_dom"/>
</dbReference>
<dbReference type="EC" id="3.6.1.-" evidence="10"/>
<dbReference type="HAMAP" id="MF_01820">
    <property type="entry name" value="GTPase_RsgA"/>
    <property type="match status" value="1"/>
</dbReference>
<keyword evidence="3 10" id="KW-0479">Metal-binding</keyword>
<feature type="domain" description="CP-type G" evidence="13">
    <location>
        <begin position="119"/>
        <end position="276"/>
    </location>
</feature>
<evidence type="ECO:0000256" key="10">
    <source>
        <dbReference type="HAMAP-Rule" id="MF_01820"/>
    </source>
</evidence>
<dbReference type="PROSITE" id="PS51721">
    <property type="entry name" value="G_CP"/>
    <property type="match status" value="1"/>
</dbReference>
<evidence type="ECO:0000256" key="5">
    <source>
        <dbReference type="ARBA" id="ARBA00022741"/>
    </source>
</evidence>